<sequence length="169" mass="18860">MVSTSQTTEIILDNATQYEDDPTIDHQPDNRVPHIMCQTIDLKIEHPSPTLSQRLKVLCTQKPDRKLNPIKSINQYDRPIALVVGWYLSTSIRVGLPVSDMELHWQEGLEASLQFRLALILCDPVMSGIHFCCPASYLEASSLVQDAGLEGCEVLGLHSVCSALWLFQG</sequence>
<dbReference type="EMBL" id="ML741823">
    <property type="protein sequence ID" value="KAE8323935.1"/>
    <property type="molecule type" value="Genomic_DNA"/>
</dbReference>
<proteinExistence type="predicted"/>
<dbReference type="AlphaFoldDB" id="A0A5N6WSS3"/>
<gene>
    <name evidence="1" type="ORF">BDV39DRAFT_208297</name>
</gene>
<name>A0A5N6WSS3_9EURO</name>
<dbReference type="Proteomes" id="UP000325945">
    <property type="component" value="Unassembled WGS sequence"/>
</dbReference>
<accession>A0A5N6WSS3</accession>
<evidence type="ECO:0000313" key="2">
    <source>
        <dbReference type="Proteomes" id="UP000325945"/>
    </source>
</evidence>
<organism evidence="1 2">
    <name type="scientific">Aspergillus sergii</name>
    <dbReference type="NCBI Taxonomy" id="1034303"/>
    <lineage>
        <taxon>Eukaryota</taxon>
        <taxon>Fungi</taxon>
        <taxon>Dikarya</taxon>
        <taxon>Ascomycota</taxon>
        <taxon>Pezizomycotina</taxon>
        <taxon>Eurotiomycetes</taxon>
        <taxon>Eurotiomycetidae</taxon>
        <taxon>Eurotiales</taxon>
        <taxon>Aspergillaceae</taxon>
        <taxon>Aspergillus</taxon>
        <taxon>Aspergillus subgen. Circumdati</taxon>
    </lineage>
</organism>
<reference evidence="2" key="1">
    <citation type="submission" date="2019-04" db="EMBL/GenBank/DDBJ databases">
        <title>Friends and foes A comparative genomics studyof 23 Aspergillus species from section Flavi.</title>
        <authorList>
            <consortium name="DOE Joint Genome Institute"/>
            <person name="Kjaerbolling I."/>
            <person name="Vesth T."/>
            <person name="Frisvad J.C."/>
            <person name="Nybo J.L."/>
            <person name="Theobald S."/>
            <person name="Kildgaard S."/>
            <person name="Isbrandt T."/>
            <person name="Kuo A."/>
            <person name="Sato A."/>
            <person name="Lyhne E.K."/>
            <person name="Kogle M.E."/>
            <person name="Wiebenga A."/>
            <person name="Kun R.S."/>
            <person name="Lubbers R.J."/>
            <person name="Makela M.R."/>
            <person name="Barry K."/>
            <person name="Chovatia M."/>
            <person name="Clum A."/>
            <person name="Daum C."/>
            <person name="Haridas S."/>
            <person name="He G."/>
            <person name="LaButti K."/>
            <person name="Lipzen A."/>
            <person name="Mondo S."/>
            <person name="Riley R."/>
            <person name="Salamov A."/>
            <person name="Simmons B.A."/>
            <person name="Magnuson J.K."/>
            <person name="Henrissat B."/>
            <person name="Mortensen U.H."/>
            <person name="Larsen T.O."/>
            <person name="Devries R.P."/>
            <person name="Grigoriev I.V."/>
            <person name="Machida M."/>
            <person name="Baker S.E."/>
            <person name="Andersen M.R."/>
        </authorList>
    </citation>
    <scope>NUCLEOTIDE SEQUENCE [LARGE SCALE GENOMIC DNA]</scope>
    <source>
        <strain evidence="2">CBS 130017</strain>
    </source>
</reference>
<protein>
    <submittedName>
        <fullName evidence="1">Uncharacterized protein</fullName>
    </submittedName>
</protein>
<evidence type="ECO:0000313" key="1">
    <source>
        <dbReference type="EMBL" id="KAE8323935.1"/>
    </source>
</evidence>
<keyword evidence="2" id="KW-1185">Reference proteome</keyword>